<keyword evidence="4 5" id="KW-0408">Iron</keyword>
<evidence type="ECO:0000256" key="3">
    <source>
        <dbReference type="ARBA" id="ARBA00022723"/>
    </source>
</evidence>
<evidence type="ECO:0000256" key="4">
    <source>
        <dbReference type="ARBA" id="ARBA00023004"/>
    </source>
</evidence>
<dbReference type="CDD" id="cd11040">
    <property type="entry name" value="CYP7_CYP8-like"/>
    <property type="match status" value="1"/>
</dbReference>
<comment type="similarity">
    <text evidence="2 6">Belongs to the cytochrome P450 family.</text>
</comment>
<evidence type="ECO:0000256" key="6">
    <source>
        <dbReference type="RuleBase" id="RU000461"/>
    </source>
</evidence>
<dbReference type="Proteomes" id="UP000700596">
    <property type="component" value="Unassembled WGS sequence"/>
</dbReference>
<dbReference type="OrthoDB" id="1470350at2759"/>
<dbReference type="InterPro" id="IPR017972">
    <property type="entry name" value="Cyt_P450_CS"/>
</dbReference>
<dbReference type="PRINTS" id="PR00465">
    <property type="entry name" value="EP450IV"/>
</dbReference>
<dbReference type="InterPro" id="IPR053007">
    <property type="entry name" value="CYP450_monoxygenase_sec-met"/>
</dbReference>
<comment type="caution">
    <text evidence="7">The sequence shown here is derived from an EMBL/GenBank/DDBJ whole genome shotgun (WGS) entry which is preliminary data.</text>
</comment>
<dbReference type="InterPro" id="IPR001128">
    <property type="entry name" value="Cyt_P450"/>
</dbReference>
<dbReference type="SUPFAM" id="SSF48264">
    <property type="entry name" value="Cytochrome P450"/>
    <property type="match status" value="1"/>
</dbReference>
<dbReference type="GO" id="GO:0005506">
    <property type="term" value="F:iron ion binding"/>
    <property type="evidence" value="ECO:0007669"/>
    <property type="project" value="InterPro"/>
</dbReference>
<gene>
    <name evidence="7" type="ORF">B0J11DRAFT_551865</name>
</gene>
<feature type="binding site" description="axial binding residue" evidence="5">
    <location>
        <position position="434"/>
    </location>
    <ligand>
        <name>heme</name>
        <dbReference type="ChEBI" id="CHEBI:30413"/>
    </ligand>
    <ligandPart>
        <name>Fe</name>
        <dbReference type="ChEBI" id="CHEBI:18248"/>
    </ligandPart>
</feature>
<evidence type="ECO:0000256" key="5">
    <source>
        <dbReference type="PIRSR" id="PIRSR602403-1"/>
    </source>
</evidence>
<dbReference type="GO" id="GO:0004497">
    <property type="term" value="F:monooxygenase activity"/>
    <property type="evidence" value="ECO:0007669"/>
    <property type="project" value="UniProtKB-KW"/>
</dbReference>
<accession>A0A9P9IFB3</accession>
<evidence type="ECO:0000256" key="2">
    <source>
        <dbReference type="ARBA" id="ARBA00010617"/>
    </source>
</evidence>
<dbReference type="Gene3D" id="1.10.630.10">
    <property type="entry name" value="Cytochrome P450"/>
    <property type="match status" value="1"/>
</dbReference>
<keyword evidence="6" id="KW-0503">Monooxygenase</keyword>
<keyword evidence="3 5" id="KW-0479">Metal-binding</keyword>
<keyword evidence="8" id="KW-1185">Reference proteome</keyword>
<sequence length="522" mass="58087">MHVAFVSLVAGLVALYFGLRQWLRATQDSREPPVLGTTIPFVTPIVGTLTDKMNYYTRLRDQYNLPIYTLRLLGSRIYVINTPQLITAVQKNFKVLTFQKITDKFSGLICDTSEHAKDVQKKQHDLWAEGKVAESGNHKSYKVLSPGVPLDEMNRTMIASLAGEVEKAFRGGAESIQVGLYQWLKDIVTIATTDGVYGAKNPYRDPKVSEDYWIYESALPIFAIGIKPKLLARAGHEARSRNALVFERYFQSGDYLQGSTFTTTRHAWHIDSGFQLSDIARLEVGNGIAILSNTVPTAFWALYHILIDPSVLSAVRTELQQHVETSSEGKYLDIAKVKNNCPLLFSSMKESMRLHSLASGVRSVLQDTLLNNTYLLKKDSMVLMPSTVQHSDPHLWGEDVHTFNYARFANTSNSRAAKVNPVSFRAFGGGTTLCPGRHFATTEVLALVAMVVLRFEVEPTEGRWKELLGISSLTAAMPKPDGEVEVRIRESEEEKGVRWKFGLSVGGRGIAIAAEDLVGEKV</sequence>
<evidence type="ECO:0000313" key="8">
    <source>
        <dbReference type="Proteomes" id="UP000700596"/>
    </source>
</evidence>
<dbReference type="Pfam" id="PF00067">
    <property type="entry name" value="p450"/>
    <property type="match status" value="1"/>
</dbReference>
<dbReference type="EMBL" id="JAGMWT010000011">
    <property type="protein sequence ID" value="KAH7119748.1"/>
    <property type="molecule type" value="Genomic_DNA"/>
</dbReference>
<evidence type="ECO:0000256" key="1">
    <source>
        <dbReference type="ARBA" id="ARBA00001971"/>
    </source>
</evidence>
<dbReference type="PANTHER" id="PTHR47582">
    <property type="entry name" value="P450, PUTATIVE (EUROFUNG)-RELATED"/>
    <property type="match status" value="1"/>
</dbReference>
<evidence type="ECO:0000313" key="7">
    <source>
        <dbReference type="EMBL" id="KAH7119748.1"/>
    </source>
</evidence>
<organism evidence="7 8">
    <name type="scientific">Dendryphion nanum</name>
    <dbReference type="NCBI Taxonomy" id="256645"/>
    <lineage>
        <taxon>Eukaryota</taxon>
        <taxon>Fungi</taxon>
        <taxon>Dikarya</taxon>
        <taxon>Ascomycota</taxon>
        <taxon>Pezizomycotina</taxon>
        <taxon>Dothideomycetes</taxon>
        <taxon>Pleosporomycetidae</taxon>
        <taxon>Pleosporales</taxon>
        <taxon>Torulaceae</taxon>
        <taxon>Dendryphion</taxon>
    </lineage>
</organism>
<dbReference type="GO" id="GO:0020037">
    <property type="term" value="F:heme binding"/>
    <property type="evidence" value="ECO:0007669"/>
    <property type="project" value="InterPro"/>
</dbReference>
<dbReference type="InterPro" id="IPR002403">
    <property type="entry name" value="Cyt_P450_E_grp-IV"/>
</dbReference>
<dbReference type="PROSITE" id="PS00086">
    <property type="entry name" value="CYTOCHROME_P450"/>
    <property type="match status" value="1"/>
</dbReference>
<dbReference type="InterPro" id="IPR036396">
    <property type="entry name" value="Cyt_P450_sf"/>
</dbReference>
<dbReference type="GO" id="GO:0016705">
    <property type="term" value="F:oxidoreductase activity, acting on paired donors, with incorporation or reduction of molecular oxygen"/>
    <property type="evidence" value="ECO:0007669"/>
    <property type="project" value="InterPro"/>
</dbReference>
<comment type="cofactor">
    <cofactor evidence="1 5">
        <name>heme</name>
        <dbReference type="ChEBI" id="CHEBI:30413"/>
    </cofactor>
</comment>
<reference evidence="7" key="1">
    <citation type="journal article" date="2021" name="Nat. Commun.">
        <title>Genetic determinants of endophytism in the Arabidopsis root mycobiome.</title>
        <authorList>
            <person name="Mesny F."/>
            <person name="Miyauchi S."/>
            <person name="Thiergart T."/>
            <person name="Pickel B."/>
            <person name="Atanasova L."/>
            <person name="Karlsson M."/>
            <person name="Huettel B."/>
            <person name="Barry K.W."/>
            <person name="Haridas S."/>
            <person name="Chen C."/>
            <person name="Bauer D."/>
            <person name="Andreopoulos W."/>
            <person name="Pangilinan J."/>
            <person name="LaButti K."/>
            <person name="Riley R."/>
            <person name="Lipzen A."/>
            <person name="Clum A."/>
            <person name="Drula E."/>
            <person name="Henrissat B."/>
            <person name="Kohler A."/>
            <person name="Grigoriev I.V."/>
            <person name="Martin F.M."/>
            <person name="Hacquard S."/>
        </authorList>
    </citation>
    <scope>NUCLEOTIDE SEQUENCE</scope>
    <source>
        <strain evidence="7">MPI-CAGE-CH-0243</strain>
    </source>
</reference>
<dbReference type="AlphaFoldDB" id="A0A9P9IFB3"/>
<name>A0A9P9IFB3_9PLEO</name>
<protein>
    <submittedName>
        <fullName evidence="7">Cytochrome P450</fullName>
    </submittedName>
</protein>
<dbReference type="PANTHER" id="PTHR47582:SF1">
    <property type="entry name" value="P450, PUTATIVE (EUROFUNG)-RELATED"/>
    <property type="match status" value="1"/>
</dbReference>
<keyword evidence="5 6" id="KW-0349">Heme</keyword>
<proteinExistence type="inferred from homology"/>
<keyword evidence="6" id="KW-0560">Oxidoreductase</keyword>